<feature type="domain" description="RNA polymerase Rpb1" evidence="8">
    <location>
        <begin position="1"/>
        <end position="40"/>
    </location>
</feature>
<accession>I1GKF2</accession>
<dbReference type="Pfam" id="PF05000">
    <property type="entry name" value="RNA_pol_Rpb1_4"/>
    <property type="match status" value="1"/>
</dbReference>
<dbReference type="InterPro" id="IPR045867">
    <property type="entry name" value="DNA-dir_RpoC_beta_prime"/>
</dbReference>
<reference evidence="9 10" key="1">
    <citation type="journal article" date="2010" name="Nature">
        <title>Genome sequencing and analysis of the model grass Brachypodium distachyon.</title>
        <authorList>
            <consortium name="International Brachypodium Initiative"/>
        </authorList>
    </citation>
    <scope>NUCLEOTIDE SEQUENCE [LARGE SCALE GENOMIC DNA]</scope>
    <source>
        <strain evidence="9 10">Bd21</strain>
    </source>
</reference>
<sequence>MTAWVGQHNVEGKRIPFGFVGCTLPHFTKDDYGPESHGFVENSYHRGLTPQEFFFHAMGGREGLIDTAVKTSETGHIQRRLVKAMEDIMVKYDSTVRNSLGDVIQFLYGEDGMDAVWIELQILDSLKMKKSGFDNVYRYELDDENWKPTYMLPEHVDDLKTNREFRNVFEAEAEKLEADRLQLGTEITTTVDNTWPMPVNLKRLIWNAQNTFKIDLRSPSDMHPMEIVEAIYKLQERLKVVPGDDAISIEAQKNATLFFNILLHSTFASKRVLKEYRLTKESFE</sequence>
<dbReference type="PANTHER" id="PTHR19376:SF37">
    <property type="entry name" value="DNA-DIRECTED RNA POLYMERASE II SUBUNIT RPB1"/>
    <property type="match status" value="1"/>
</dbReference>
<dbReference type="OrthoDB" id="768435at2759"/>
<dbReference type="Gene3D" id="6.10.250.2940">
    <property type="match status" value="1"/>
</dbReference>
<protein>
    <recommendedName>
        <fullName evidence="1">DNA-directed RNA polymerase</fullName>
        <ecNumber evidence="1">2.7.7.6</ecNumber>
    </recommendedName>
</protein>
<dbReference type="HOGENOM" id="CLU_055569_0_0_1"/>
<dbReference type="EMBL" id="CM000880">
    <property type="protein sequence ID" value="KQK11890.1"/>
    <property type="molecule type" value="Genomic_DNA"/>
</dbReference>
<dbReference type="EnsemblPlants" id="KQK11890">
    <property type="protein sequence ID" value="KQK11890"/>
    <property type="gene ID" value="BRADI_1g00350v3"/>
</dbReference>
<keyword evidence="4" id="KW-0548">Nucleotidyltransferase</keyword>
<dbReference type="GO" id="GO:0003899">
    <property type="term" value="F:DNA-directed RNA polymerase activity"/>
    <property type="evidence" value="ECO:0007669"/>
    <property type="project" value="UniProtKB-EC"/>
</dbReference>
<dbReference type="EC" id="2.7.7.6" evidence="1"/>
<dbReference type="GO" id="GO:0003677">
    <property type="term" value="F:DNA binding"/>
    <property type="evidence" value="ECO:0007669"/>
    <property type="project" value="InterPro"/>
</dbReference>
<name>I1GKF2_BRADI</name>
<evidence type="ECO:0000256" key="1">
    <source>
        <dbReference type="ARBA" id="ARBA00012418"/>
    </source>
</evidence>
<dbReference type="Gene3D" id="1.10.132.30">
    <property type="match status" value="1"/>
</dbReference>
<keyword evidence="5" id="KW-0862">Zinc</keyword>
<evidence type="ECO:0000259" key="7">
    <source>
        <dbReference type="Pfam" id="PF04992"/>
    </source>
</evidence>
<dbReference type="GO" id="GO:0006351">
    <property type="term" value="P:DNA-templated transcription"/>
    <property type="evidence" value="ECO:0007669"/>
    <property type="project" value="InterPro"/>
</dbReference>
<reference evidence="10" key="3">
    <citation type="submission" date="2018-08" db="UniProtKB">
        <authorList>
            <consortium name="EnsemblPlants"/>
        </authorList>
    </citation>
    <scope>IDENTIFICATION</scope>
    <source>
        <strain evidence="10">cv. Bd21</strain>
    </source>
</reference>
<evidence type="ECO:0000313" key="9">
    <source>
        <dbReference type="EMBL" id="KQK11890.1"/>
    </source>
</evidence>
<evidence type="ECO:0000256" key="5">
    <source>
        <dbReference type="ARBA" id="ARBA00022833"/>
    </source>
</evidence>
<keyword evidence="11" id="KW-1185">Reference proteome</keyword>
<dbReference type="Proteomes" id="UP000008810">
    <property type="component" value="Chromosome 1"/>
</dbReference>
<evidence type="ECO:0000256" key="2">
    <source>
        <dbReference type="ARBA" id="ARBA00022478"/>
    </source>
</evidence>
<dbReference type="InterPro" id="IPR007075">
    <property type="entry name" value="RNA_pol_Rpb1_6"/>
</dbReference>
<dbReference type="GO" id="GO:0000428">
    <property type="term" value="C:DNA-directed RNA polymerase complex"/>
    <property type="evidence" value="ECO:0007669"/>
    <property type="project" value="UniProtKB-KW"/>
</dbReference>
<dbReference type="AlphaFoldDB" id="I1GKF2"/>
<evidence type="ECO:0000256" key="6">
    <source>
        <dbReference type="ARBA" id="ARBA00023163"/>
    </source>
</evidence>
<evidence type="ECO:0000256" key="3">
    <source>
        <dbReference type="ARBA" id="ARBA00022679"/>
    </source>
</evidence>
<evidence type="ECO:0000256" key="4">
    <source>
        <dbReference type="ARBA" id="ARBA00022695"/>
    </source>
</evidence>
<evidence type="ECO:0000313" key="10">
    <source>
        <dbReference type="EnsemblPlants" id="KQK11890"/>
    </source>
</evidence>
<evidence type="ECO:0000259" key="8">
    <source>
        <dbReference type="Pfam" id="PF05000"/>
    </source>
</evidence>
<keyword evidence="3" id="KW-0808">Transferase</keyword>
<dbReference type="InParanoid" id="I1GKF2"/>
<keyword evidence="6" id="KW-0804">Transcription</keyword>
<dbReference type="SUPFAM" id="SSF64484">
    <property type="entry name" value="beta and beta-prime subunits of DNA dependent RNA-polymerase"/>
    <property type="match status" value="1"/>
</dbReference>
<dbReference type="OMA" id="ETERYVC"/>
<organism evidence="10">
    <name type="scientific">Brachypodium distachyon</name>
    <name type="common">Purple false brome</name>
    <name type="synonym">Trachynia distachya</name>
    <dbReference type="NCBI Taxonomy" id="15368"/>
    <lineage>
        <taxon>Eukaryota</taxon>
        <taxon>Viridiplantae</taxon>
        <taxon>Streptophyta</taxon>
        <taxon>Embryophyta</taxon>
        <taxon>Tracheophyta</taxon>
        <taxon>Spermatophyta</taxon>
        <taxon>Magnoliopsida</taxon>
        <taxon>Liliopsida</taxon>
        <taxon>Poales</taxon>
        <taxon>Poaceae</taxon>
        <taxon>BOP clade</taxon>
        <taxon>Pooideae</taxon>
        <taxon>Stipodae</taxon>
        <taxon>Brachypodieae</taxon>
        <taxon>Brachypodium</taxon>
    </lineage>
</organism>
<gene>
    <name evidence="9" type="ORF">BRADI_1g00350v3</name>
</gene>
<proteinExistence type="predicted"/>
<dbReference type="Gene3D" id="6.20.50.80">
    <property type="match status" value="1"/>
</dbReference>
<dbReference type="InterPro" id="IPR007083">
    <property type="entry name" value="RNA_pol_Rpb1_4"/>
</dbReference>
<dbReference type="eggNOG" id="KOG0260">
    <property type="taxonomic scope" value="Eukaryota"/>
</dbReference>
<dbReference type="Gramene" id="KQK11890">
    <property type="protein sequence ID" value="KQK11890"/>
    <property type="gene ID" value="BRADI_1g00350v3"/>
</dbReference>
<dbReference type="Pfam" id="PF04992">
    <property type="entry name" value="RNA_pol_Rpb1_6"/>
    <property type="match status" value="1"/>
</dbReference>
<evidence type="ECO:0000313" key="11">
    <source>
        <dbReference type="Proteomes" id="UP000008810"/>
    </source>
</evidence>
<reference evidence="9" key="2">
    <citation type="submission" date="2017-06" db="EMBL/GenBank/DDBJ databases">
        <title>WGS assembly of Brachypodium distachyon.</title>
        <authorList>
            <consortium name="The International Brachypodium Initiative"/>
            <person name="Lucas S."/>
            <person name="Harmon-Smith M."/>
            <person name="Lail K."/>
            <person name="Tice H."/>
            <person name="Grimwood J."/>
            <person name="Bruce D."/>
            <person name="Barry K."/>
            <person name="Shu S."/>
            <person name="Lindquist E."/>
            <person name="Wang M."/>
            <person name="Pitluck S."/>
            <person name="Vogel J.P."/>
            <person name="Garvin D.F."/>
            <person name="Mockler T.C."/>
            <person name="Schmutz J."/>
            <person name="Rokhsar D."/>
            <person name="Bevan M.W."/>
        </authorList>
    </citation>
    <scope>NUCLEOTIDE SEQUENCE</scope>
    <source>
        <strain evidence="9">Bd21</strain>
    </source>
</reference>
<dbReference type="PANTHER" id="PTHR19376">
    <property type="entry name" value="DNA-DIRECTED RNA POLYMERASE"/>
    <property type="match status" value="1"/>
</dbReference>
<dbReference type="InterPro" id="IPR038120">
    <property type="entry name" value="Rpb1_funnel_sf"/>
</dbReference>
<keyword evidence="2" id="KW-0240">DNA-directed RNA polymerase</keyword>
<feature type="domain" description="RNA polymerase Rpb1" evidence="7">
    <location>
        <begin position="113"/>
        <end position="284"/>
    </location>
</feature>
<dbReference type="STRING" id="15368.I1GKF2"/>